<gene>
    <name evidence="2" type="ORF">JF922_02770</name>
</gene>
<dbReference type="Pfam" id="PF13620">
    <property type="entry name" value="CarboxypepD_reg"/>
    <property type="match status" value="1"/>
</dbReference>
<dbReference type="Gene3D" id="3.40.710.10">
    <property type="entry name" value="DD-peptidase/beta-lactamase superfamily"/>
    <property type="match status" value="1"/>
</dbReference>
<dbReference type="Proteomes" id="UP000612893">
    <property type="component" value="Unassembled WGS sequence"/>
</dbReference>
<accession>A0A934JY01</accession>
<dbReference type="GO" id="GO:0008800">
    <property type="term" value="F:beta-lactamase activity"/>
    <property type="evidence" value="ECO:0007669"/>
    <property type="project" value="InterPro"/>
</dbReference>
<dbReference type="PANTHER" id="PTHR35333">
    <property type="entry name" value="BETA-LACTAMASE"/>
    <property type="match status" value="1"/>
</dbReference>
<feature type="domain" description="Beta-lactamase class A catalytic" evidence="1">
    <location>
        <begin position="350"/>
        <end position="550"/>
    </location>
</feature>
<reference evidence="2" key="1">
    <citation type="submission" date="2020-10" db="EMBL/GenBank/DDBJ databases">
        <title>Ca. Dormibacterota MAGs.</title>
        <authorList>
            <person name="Montgomery K."/>
        </authorList>
    </citation>
    <scope>NUCLEOTIDE SEQUENCE [LARGE SCALE GENOMIC DNA]</scope>
    <source>
        <strain evidence="2">SC8812_S17_10</strain>
    </source>
</reference>
<dbReference type="AlphaFoldDB" id="A0A934JY01"/>
<dbReference type="InterPro" id="IPR045155">
    <property type="entry name" value="Beta-lactam_cat"/>
</dbReference>
<dbReference type="GO" id="GO:0046677">
    <property type="term" value="P:response to antibiotic"/>
    <property type="evidence" value="ECO:0007669"/>
    <property type="project" value="InterPro"/>
</dbReference>
<dbReference type="SUPFAM" id="SSF49464">
    <property type="entry name" value="Carboxypeptidase regulatory domain-like"/>
    <property type="match status" value="2"/>
</dbReference>
<dbReference type="Gene3D" id="2.60.40.1120">
    <property type="entry name" value="Carboxypeptidase-like, regulatory domain"/>
    <property type="match status" value="1"/>
</dbReference>
<sequence>MGRAVLALALLVLPAAVAVWAVLPQGVSGRVTDVSGQPVADATVAPTDPLRLGAEAAFTDSRGRYRVGARGWPLNLNVSISAPGFAPARTSGGTLVLRRWALVTGKAVDDGGAAVEGAAITLVRGRQVWTAQTAKDGGFSLSAVGGGPGRAWLAVQAEYHDPAYASPKLALDGVLSFSMVLPRLVGSVHVVTDPAGLGASVDGQPAAQCPATPCDLQLGIGPHHLEFASDLYLPWAQDLQVDKGASVSVMAKMERKTGTLKITAPVPGEVSVDGQTVNSGAAGWTGPLPTGKHSVVFRSASTWPLQSDVEVTWKQTTESALTPAAVTPGDSAAFVQNLQSYLSRAGGSYGVYVESLKSGATVGAGQDSGLEAASVIKVPEALYLLHQVDAGQVKLIDEVDLKDGDFMSGTGTLFSTAHTGDKFTVQDLLTLLIRQSDNTAWRALDRILGIAAVDAFAASIGAPDCHQVSDNCTAREAGRMLSQLARGRLLTPGSTQLLMGLLETTVFNDRINYYLQGVTVAHKVGMDGGVINDCGVAFLPGDPLTICIFTTTGDPNLGVQVIRDVTRAAVHYYGH</sequence>
<dbReference type="Pfam" id="PF13354">
    <property type="entry name" value="Beta-lactamase2"/>
    <property type="match status" value="1"/>
</dbReference>
<dbReference type="PANTHER" id="PTHR35333:SF3">
    <property type="entry name" value="BETA-LACTAMASE-TYPE TRANSPEPTIDASE FOLD CONTAINING PROTEIN"/>
    <property type="match status" value="1"/>
</dbReference>
<proteinExistence type="predicted"/>
<dbReference type="SUPFAM" id="SSF56601">
    <property type="entry name" value="beta-lactamase/transpeptidase-like"/>
    <property type="match status" value="1"/>
</dbReference>
<dbReference type="InterPro" id="IPR008969">
    <property type="entry name" value="CarboxyPept-like_regulatory"/>
</dbReference>
<dbReference type="GO" id="GO:0030655">
    <property type="term" value="P:beta-lactam antibiotic catabolic process"/>
    <property type="evidence" value="ECO:0007669"/>
    <property type="project" value="InterPro"/>
</dbReference>
<dbReference type="InterPro" id="IPR000871">
    <property type="entry name" value="Beta-lactam_class-A"/>
</dbReference>
<evidence type="ECO:0000313" key="2">
    <source>
        <dbReference type="EMBL" id="MBJ7596997.1"/>
    </source>
</evidence>
<protein>
    <submittedName>
        <fullName evidence="2">Serine hydrolase</fullName>
    </submittedName>
</protein>
<evidence type="ECO:0000313" key="3">
    <source>
        <dbReference type="Proteomes" id="UP000612893"/>
    </source>
</evidence>
<dbReference type="EMBL" id="JAEKNR010000032">
    <property type="protein sequence ID" value="MBJ7596997.1"/>
    <property type="molecule type" value="Genomic_DNA"/>
</dbReference>
<evidence type="ECO:0000259" key="1">
    <source>
        <dbReference type="Pfam" id="PF13354"/>
    </source>
</evidence>
<keyword evidence="3" id="KW-1185">Reference proteome</keyword>
<name>A0A934JY01_9BACT</name>
<dbReference type="InterPro" id="IPR012338">
    <property type="entry name" value="Beta-lactam/transpept-like"/>
</dbReference>
<keyword evidence="2" id="KW-0378">Hydrolase</keyword>
<organism evidence="2 3">
    <name type="scientific">Candidatus Nephthysia bennettiae</name>
    <dbReference type="NCBI Taxonomy" id="3127016"/>
    <lineage>
        <taxon>Bacteria</taxon>
        <taxon>Bacillati</taxon>
        <taxon>Candidatus Dormiibacterota</taxon>
        <taxon>Candidatus Dormibacteria</taxon>
        <taxon>Candidatus Dormibacterales</taxon>
        <taxon>Candidatus Dormibacteraceae</taxon>
        <taxon>Candidatus Nephthysia</taxon>
    </lineage>
</organism>
<comment type="caution">
    <text evidence="2">The sequence shown here is derived from an EMBL/GenBank/DDBJ whole genome shotgun (WGS) entry which is preliminary data.</text>
</comment>